<evidence type="ECO:0000256" key="1">
    <source>
        <dbReference type="ARBA" id="ARBA00004651"/>
    </source>
</evidence>
<gene>
    <name evidence="8" type="ORF">EW093_05045</name>
</gene>
<evidence type="ECO:0000313" key="8">
    <source>
        <dbReference type="EMBL" id="QEN04091.1"/>
    </source>
</evidence>
<dbReference type="PANTHER" id="PTHR42925">
    <property type="entry name" value="MULTIDRUG AND TOXIN EFFLUX PROTEIN MATE FAMILY"/>
    <property type="match status" value="1"/>
</dbReference>
<evidence type="ECO:0000256" key="7">
    <source>
        <dbReference type="SAM" id="Phobius"/>
    </source>
</evidence>
<feature type="transmembrane region" description="Helical" evidence="7">
    <location>
        <begin position="133"/>
        <end position="153"/>
    </location>
</feature>
<keyword evidence="9" id="KW-1185">Reference proteome</keyword>
<comment type="subcellular location">
    <subcellularLocation>
        <location evidence="1">Cell membrane</location>
        <topology evidence="1">Multi-pass membrane protein</topology>
    </subcellularLocation>
</comment>
<dbReference type="GO" id="GO:0005886">
    <property type="term" value="C:plasma membrane"/>
    <property type="evidence" value="ECO:0007669"/>
    <property type="project" value="UniProtKB-SubCell"/>
</dbReference>
<dbReference type="InterPro" id="IPR048279">
    <property type="entry name" value="MdtK-like"/>
</dbReference>
<name>A0A5C1Q9C7_9SPIO</name>
<evidence type="ECO:0000256" key="6">
    <source>
        <dbReference type="ARBA" id="ARBA00023136"/>
    </source>
</evidence>
<reference evidence="8 9" key="2">
    <citation type="submission" date="2019-09" db="EMBL/GenBank/DDBJ databases">
        <title>Complete Genome Sequence and Methylome Analysis of free living Spirochaetas.</title>
        <authorList>
            <person name="Leshcheva N."/>
            <person name="Mikheeva N."/>
        </authorList>
    </citation>
    <scope>NUCLEOTIDE SEQUENCE [LARGE SCALE GENOMIC DNA]</scope>
    <source>
        <strain evidence="8 9">P</strain>
    </source>
</reference>
<feature type="transmembrane region" description="Helical" evidence="7">
    <location>
        <begin position="196"/>
        <end position="220"/>
    </location>
</feature>
<dbReference type="InterPro" id="IPR002528">
    <property type="entry name" value="MATE_fam"/>
</dbReference>
<keyword evidence="6 7" id="KW-0472">Membrane</keyword>
<dbReference type="Pfam" id="PF01554">
    <property type="entry name" value="MatE"/>
    <property type="match status" value="2"/>
</dbReference>
<dbReference type="OrthoDB" id="9780160at2"/>
<evidence type="ECO:0000256" key="3">
    <source>
        <dbReference type="ARBA" id="ARBA00022475"/>
    </source>
</evidence>
<dbReference type="AlphaFoldDB" id="A0A5C1Q9C7"/>
<dbReference type="InterPro" id="IPR047135">
    <property type="entry name" value="YsiQ"/>
</dbReference>
<dbReference type="EMBL" id="CP035807">
    <property type="protein sequence ID" value="QEN04091.1"/>
    <property type="molecule type" value="Genomic_DNA"/>
</dbReference>
<keyword evidence="5 7" id="KW-1133">Transmembrane helix</keyword>
<dbReference type="GO" id="GO:0015297">
    <property type="term" value="F:antiporter activity"/>
    <property type="evidence" value="ECO:0007669"/>
    <property type="project" value="InterPro"/>
</dbReference>
<accession>A0A5C1Q9C7</accession>
<keyword evidence="2" id="KW-0813">Transport</keyword>
<feature type="transmembrane region" description="Helical" evidence="7">
    <location>
        <begin position="165"/>
        <end position="184"/>
    </location>
</feature>
<evidence type="ECO:0000256" key="5">
    <source>
        <dbReference type="ARBA" id="ARBA00022989"/>
    </source>
</evidence>
<dbReference type="GO" id="GO:0042910">
    <property type="term" value="F:xenobiotic transmembrane transporter activity"/>
    <property type="evidence" value="ECO:0007669"/>
    <property type="project" value="InterPro"/>
</dbReference>
<evidence type="ECO:0000256" key="4">
    <source>
        <dbReference type="ARBA" id="ARBA00022692"/>
    </source>
</evidence>
<dbReference type="KEGG" id="sper:EW093_05045"/>
<keyword evidence="3" id="KW-1003">Cell membrane</keyword>
<protein>
    <submittedName>
        <fullName evidence="8">MATE family efflux transporter</fullName>
    </submittedName>
</protein>
<dbReference type="PANTHER" id="PTHR42925:SF2">
    <property type="entry name" value="NA+ DRIVEN MULTIDRUG EFFLUX PUMP"/>
    <property type="match status" value="1"/>
</dbReference>
<feature type="transmembrane region" description="Helical" evidence="7">
    <location>
        <begin position="360"/>
        <end position="383"/>
    </location>
</feature>
<dbReference type="PIRSF" id="PIRSF006603">
    <property type="entry name" value="DinF"/>
    <property type="match status" value="1"/>
</dbReference>
<feature type="transmembrane region" description="Helical" evidence="7">
    <location>
        <begin position="241"/>
        <end position="266"/>
    </location>
</feature>
<feature type="transmembrane region" description="Helical" evidence="7">
    <location>
        <begin position="320"/>
        <end position="340"/>
    </location>
</feature>
<organism evidence="8 9">
    <name type="scientific">Thiospirochaeta perfilievii</name>
    <dbReference type="NCBI Taxonomy" id="252967"/>
    <lineage>
        <taxon>Bacteria</taxon>
        <taxon>Pseudomonadati</taxon>
        <taxon>Spirochaetota</taxon>
        <taxon>Spirochaetia</taxon>
        <taxon>Spirochaetales</taxon>
        <taxon>Spirochaetaceae</taxon>
        <taxon>Thiospirochaeta</taxon>
    </lineage>
</organism>
<evidence type="ECO:0000313" key="9">
    <source>
        <dbReference type="Proteomes" id="UP000323824"/>
    </source>
</evidence>
<feature type="transmembrane region" description="Helical" evidence="7">
    <location>
        <begin position="286"/>
        <end position="308"/>
    </location>
</feature>
<dbReference type="NCBIfam" id="TIGR00797">
    <property type="entry name" value="matE"/>
    <property type="match status" value="1"/>
</dbReference>
<evidence type="ECO:0000256" key="2">
    <source>
        <dbReference type="ARBA" id="ARBA00022448"/>
    </source>
</evidence>
<feature type="transmembrane region" description="Helical" evidence="7">
    <location>
        <begin position="395"/>
        <end position="415"/>
    </location>
</feature>
<dbReference type="Proteomes" id="UP000323824">
    <property type="component" value="Chromosome"/>
</dbReference>
<keyword evidence="4 7" id="KW-0812">Transmembrane</keyword>
<proteinExistence type="predicted"/>
<sequence length="452" mass="50105">MYSDQMIKEFIKRIFAITVPVTLQNLLGSSRNLVDTMMIGTLGVVQVAAVGAAGKPFFVMLITIFGITNGAGILISQYWGKRDADGVAKNVLVTIIISISISTILVLIINIFSLQIVGFSSSDESVIKYGSEYLRIISTNLILQSVIISLNVGLRSTGQVKKCTLVSLIGVTSNIVINYILIFGKLGFDPLGLRGAALGTLYSCIIETFLIVIITLFYNNKFRISISKFINIITMEDFKKVLDVSIPLAINSFAWAGGTYVYFMIYGRIGSEELAIMTMLEPLSSIMISFFSGLATGTGILLGHSLGVREYDKVWREANYAIIFGVVLGVFVFTSVFLFRDIFLGFFTSLPPSTLSMARFVYLFIMLKVFFMSYNIVVVVGILRSGGDTKYVMFIDMFCQWAVGIPLCFIAAFILHLPLHWVALFAATEEFAKLFLSTKRLKSKKWIRTLIS</sequence>
<feature type="transmembrane region" description="Helical" evidence="7">
    <location>
        <begin position="91"/>
        <end position="113"/>
    </location>
</feature>
<reference evidence="8 9" key="1">
    <citation type="submission" date="2019-02" db="EMBL/GenBank/DDBJ databases">
        <authorList>
            <person name="Fomenkov A."/>
            <person name="Dubinina G."/>
            <person name="Grabovich M."/>
            <person name="Vincze T."/>
            <person name="Roberts R.J."/>
        </authorList>
    </citation>
    <scope>NUCLEOTIDE SEQUENCE [LARGE SCALE GENOMIC DNA]</scope>
    <source>
        <strain evidence="8 9">P</strain>
    </source>
</reference>
<feature type="transmembrane region" description="Helical" evidence="7">
    <location>
        <begin position="57"/>
        <end position="79"/>
    </location>
</feature>